<evidence type="ECO:0000259" key="6">
    <source>
        <dbReference type="Pfam" id="PF08479"/>
    </source>
</evidence>
<dbReference type="Pfam" id="PF03865">
    <property type="entry name" value="ShlB"/>
    <property type="match status" value="1"/>
</dbReference>
<keyword evidence="8" id="KW-1185">Reference proteome</keyword>
<proteinExistence type="predicted"/>
<dbReference type="InterPro" id="IPR051544">
    <property type="entry name" value="TPS_OM_transporter"/>
</dbReference>
<dbReference type="Gene3D" id="3.10.20.310">
    <property type="entry name" value="membrane protein fhac"/>
    <property type="match status" value="1"/>
</dbReference>
<evidence type="ECO:0000256" key="4">
    <source>
        <dbReference type="SAM" id="MobiDB-lite"/>
    </source>
</evidence>
<dbReference type="InterPro" id="IPR005565">
    <property type="entry name" value="Hemolysn_activator_HlyB_C"/>
</dbReference>
<keyword evidence="2" id="KW-0812">Transmembrane</keyword>
<accession>A0ABU1VE31</accession>
<organism evidence="7 8">
    <name type="scientific">Hydrogenophaga laconesensis</name>
    <dbReference type="NCBI Taxonomy" id="1805971"/>
    <lineage>
        <taxon>Bacteria</taxon>
        <taxon>Pseudomonadati</taxon>
        <taxon>Pseudomonadota</taxon>
        <taxon>Betaproteobacteria</taxon>
        <taxon>Burkholderiales</taxon>
        <taxon>Comamonadaceae</taxon>
        <taxon>Hydrogenophaga</taxon>
    </lineage>
</organism>
<evidence type="ECO:0000259" key="5">
    <source>
        <dbReference type="Pfam" id="PF03865"/>
    </source>
</evidence>
<gene>
    <name evidence="7" type="ORF">J2X09_003194</name>
</gene>
<feature type="region of interest" description="Disordered" evidence="4">
    <location>
        <begin position="1"/>
        <end position="30"/>
    </location>
</feature>
<protein>
    <submittedName>
        <fullName evidence="7">Hemolysin activation/secretion protein</fullName>
    </submittedName>
</protein>
<keyword evidence="1" id="KW-0472">Membrane</keyword>
<dbReference type="Proteomes" id="UP001265550">
    <property type="component" value="Unassembled WGS sequence"/>
</dbReference>
<evidence type="ECO:0000256" key="2">
    <source>
        <dbReference type="ARBA" id="ARBA00022692"/>
    </source>
</evidence>
<evidence type="ECO:0000256" key="1">
    <source>
        <dbReference type="ARBA" id="ARBA00022452"/>
    </source>
</evidence>
<dbReference type="EMBL" id="JAVDWE010000009">
    <property type="protein sequence ID" value="MDR7095443.1"/>
    <property type="molecule type" value="Genomic_DNA"/>
</dbReference>
<dbReference type="InterPro" id="IPR013686">
    <property type="entry name" value="Polypept-transport_assoc_ShlB"/>
</dbReference>
<evidence type="ECO:0000256" key="3">
    <source>
        <dbReference type="ARBA" id="ARBA00023237"/>
    </source>
</evidence>
<keyword evidence="1" id="KW-1134">Transmembrane beta strand</keyword>
<feature type="domain" description="Haemolysin activator HlyB C-terminal" evidence="5">
    <location>
        <begin position="323"/>
        <end position="482"/>
    </location>
</feature>
<comment type="caution">
    <text evidence="7">The sequence shown here is derived from an EMBL/GenBank/DDBJ whole genome shotgun (WGS) entry which is preliminary data.</text>
</comment>
<dbReference type="RefSeq" id="WP_204731290.1">
    <property type="nucleotide sequence ID" value="NZ_JAVDWE010000009.1"/>
</dbReference>
<dbReference type="Gene3D" id="2.40.160.50">
    <property type="entry name" value="membrane protein fhac: a member of the omp85/tpsb transporter family"/>
    <property type="match status" value="1"/>
</dbReference>
<dbReference type="PANTHER" id="PTHR34597">
    <property type="entry name" value="SLR1661 PROTEIN"/>
    <property type="match status" value="1"/>
</dbReference>
<evidence type="ECO:0000313" key="8">
    <source>
        <dbReference type="Proteomes" id="UP001265550"/>
    </source>
</evidence>
<reference evidence="7 8" key="1">
    <citation type="submission" date="2023-07" db="EMBL/GenBank/DDBJ databases">
        <title>Sorghum-associated microbial communities from plants grown in Nebraska, USA.</title>
        <authorList>
            <person name="Schachtman D."/>
        </authorList>
    </citation>
    <scope>NUCLEOTIDE SEQUENCE [LARGE SCALE GENOMIC DNA]</scope>
    <source>
        <strain evidence="7 8">BE240</strain>
    </source>
</reference>
<feature type="domain" description="Polypeptide-transport-associated ShlB-type" evidence="6">
    <location>
        <begin position="48"/>
        <end position="122"/>
    </location>
</feature>
<dbReference type="PANTHER" id="PTHR34597:SF6">
    <property type="entry name" value="BLR6126 PROTEIN"/>
    <property type="match status" value="1"/>
</dbReference>
<name>A0ABU1VE31_9BURK</name>
<dbReference type="Pfam" id="PF08479">
    <property type="entry name" value="POTRA_2"/>
    <property type="match status" value="1"/>
</dbReference>
<keyword evidence="3" id="KW-0998">Cell outer membrane</keyword>
<evidence type="ECO:0000313" key="7">
    <source>
        <dbReference type="EMBL" id="MDR7095443.1"/>
    </source>
</evidence>
<sequence>MAQNAAPPSAPLDTLPRPALPNQPGGDVQVEVQRPAPPAEALLQWKLTPRKFDVAGVQSIPFDEVAALFTPLVGQNVSVKDIVERGQRATALYRERGYALSFFFVPQQDFKDGVVRVVAVEGHVRTVRIEGTTGAAETLLRDMVEPLRHERPLRTATFEHVIALLGRLPGMGIQAQVQPPTSTDGASTMVIQAHRKPYDIAVGMELRKPTPRAVVTGTVNDPFLPGNQIGASTLLSSAAHDSFNALTYEQFVGRKGWSVKGSVSQYRGDPNEQLGVTSPLERRTEVDRAELAATLPLRLSRTMSTVVSTGIYGVDTRDRLTNPANGAWLTEDTHVRALFVQWAYNEQQADDSRQLNLKLTHGLKGLGASASVTSNVPGIGGPSSVELAFAKLQFEASHSHRFANQFGTTVSLGMQYSPDSLPSSEKVSYGGSRFARGYSPGAGVGDSGWGLGLEVNRAFAKDSWWLRQWQPYLLLEDARVHNRFGTPVPARLRSFSLGLRLTNHKQYSLDLAMSRPLGDRTPDNPERHWRASLALSYRLGD</sequence>